<accession>A0ABS8GVA7</accession>
<feature type="chain" id="PRO_5047017031" evidence="2">
    <location>
        <begin position="23"/>
        <end position="660"/>
    </location>
</feature>
<sequence>MKKIYFFALSLLVLIFAGCSNDDDGVAIIPGEATGNITTYDLSSVSDPDISGTVTFTEKTDGSTDISILMDGTTGGSHPAHIHAGTALEGGDIVIDLTPVDGATRRSLTNVTATNDGTDVSYEDLINFDGYINVHASASDLGTLLAQGDIGENALTGESKEYTLFTKDVEGIEGTALFEERVSGETLITLDIQGTPEGGMHPAHIHAGTTLDNGAIVVSLTTVDGDTGMSMTDVSALNDGSPVTYEELLEFDGYINVHASANDLGTIVAQGDIGQNEILDSKEYELMAKTDANVMGTATIAMRADSTSVVTLNVENTIAGTMHPAHIHENSAVETGAIVVDLMAVNGDTGISMTNVSALNDDTEVSYEDLLEFDGYINIHLNGTDLTVVSQTDIGANELTGNTKSYVLATKDVAGINGTALFSERMDGTTLVELTLNGTPAGGMHPAHIHANTAVEGGDIEITLGTVNGTTGMSAVQVEALNGEDGTPNAGEAITYAELLDFDGYINVHLSATELGTIVAQGDIGQNELTGTSKTYVLNTKDVPGINGTAKFEERVNGETLVTLDLDGTPAGGEHPAHIHAGSVAEAPGDILITLMSVDGDTGMSQTNVTAYNAEDGTANGGAAITYDDMVAIDGYINVHLSATQLGTIVAQGNVGANAN</sequence>
<evidence type="ECO:0000313" key="5">
    <source>
        <dbReference type="Proteomes" id="UP001197770"/>
    </source>
</evidence>
<dbReference type="RefSeq" id="WP_228230194.1">
    <property type="nucleotide sequence ID" value="NZ_JAJGMW010000012.1"/>
</dbReference>
<evidence type="ECO:0000256" key="1">
    <source>
        <dbReference type="ARBA" id="ARBA00010457"/>
    </source>
</evidence>
<evidence type="ECO:0000256" key="2">
    <source>
        <dbReference type="SAM" id="SignalP"/>
    </source>
</evidence>
<dbReference type="InterPro" id="IPR010895">
    <property type="entry name" value="CHRD"/>
</dbReference>
<proteinExistence type="inferred from homology"/>
<dbReference type="Proteomes" id="UP001197770">
    <property type="component" value="Unassembled WGS sequence"/>
</dbReference>
<feature type="signal peptide" evidence="2">
    <location>
        <begin position="1"/>
        <end position="22"/>
    </location>
</feature>
<organism evidence="4 5">
    <name type="scientific">Leeuwenhoekiella parthenopeia</name>
    <dbReference type="NCBI Taxonomy" id="2890320"/>
    <lineage>
        <taxon>Bacteria</taxon>
        <taxon>Pseudomonadati</taxon>
        <taxon>Bacteroidota</taxon>
        <taxon>Flavobacteriia</taxon>
        <taxon>Flavobacteriales</taxon>
        <taxon>Flavobacteriaceae</taxon>
        <taxon>Leeuwenhoekiella</taxon>
    </lineage>
</organism>
<evidence type="ECO:0000259" key="3">
    <source>
        <dbReference type="Pfam" id="PF07452"/>
    </source>
</evidence>
<dbReference type="Gene3D" id="2.60.40.200">
    <property type="entry name" value="Superoxide dismutase, copper/zinc binding domain"/>
    <property type="match status" value="2"/>
</dbReference>
<keyword evidence="5" id="KW-1185">Reference proteome</keyword>
<protein>
    <submittedName>
        <fullName evidence="4">CHRD domain-containing protein</fullName>
    </submittedName>
</protein>
<dbReference type="Pfam" id="PF07452">
    <property type="entry name" value="CHRD"/>
    <property type="match status" value="1"/>
</dbReference>
<reference evidence="4 5" key="1">
    <citation type="submission" date="2021-11" db="EMBL/GenBank/DDBJ databases">
        <title>Seasonal and diel survey of microbial diversity of the Tyrrhenian coast.</title>
        <authorList>
            <person name="Gattoni G."/>
            <person name="Corral P."/>
        </authorList>
    </citation>
    <scope>NUCLEOTIDE SEQUENCE [LARGE SCALE GENOMIC DNA]</scope>
    <source>
        <strain evidence="4 5">Mr9</strain>
    </source>
</reference>
<gene>
    <name evidence="4" type="ORF">LLW17_10390</name>
</gene>
<evidence type="ECO:0000313" key="4">
    <source>
        <dbReference type="EMBL" id="MCC4213127.1"/>
    </source>
</evidence>
<dbReference type="EMBL" id="JAJGMW010000012">
    <property type="protein sequence ID" value="MCC4213127.1"/>
    <property type="molecule type" value="Genomic_DNA"/>
</dbReference>
<name>A0ABS8GVA7_9FLAO</name>
<dbReference type="PROSITE" id="PS51257">
    <property type="entry name" value="PROKAR_LIPOPROTEIN"/>
    <property type="match status" value="1"/>
</dbReference>
<keyword evidence="2" id="KW-0732">Signal</keyword>
<feature type="domain" description="CHRD" evidence="3">
    <location>
        <begin position="50"/>
        <end position="139"/>
    </location>
</feature>
<dbReference type="SUPFAM" id="SSF49329">
    <property type="entry name" value="Cu,Zn superoxide dismutase-like"/>
    <property type="match status" value="5"/>
</dbReference>
<comment type="caution">
    <text evidence="4">The sequence shown here is derived from an EMBL/GenBank/DDBJ whole genome shotgun (WGS) entry which is preliminary data.</text>
</comment>
<dbReference type="InterPro" id="IPR036423">
    <property type="entry name" value="SOD-like_Cu/Zn_dom_sf"/>
</dbReference>
<comment type="similarity">
    <text evidence="1">Belongs to the Cu-Zn superoxide dismutase family.</text>
</comment>